<gene>
    <name evidence="4" type="primary">TNFSF4</name>
</gene>
<dbReference type="GO" id="GO:0006954">
    <property type="term" value="P:inflammatory response"/>
    <property type="evidence" value="ECO:0007669"/>
    <property type="project" value="TreeGrafter"/>
</dbReference>
<dbReference type="PROSITE" id="PS50049">
    <property type="entry name" value="THD_2"/>
    <property type="match status" value="1"/>
</dbReference>
<evidence type="ECO:0000313" key="4">
    <source>
        <dbReference type="Ensembl" id="ENSCLAP00000015511.1"/>
    </source>
</evidence>
<dbReference type="SMART" id="SM00207">
    <property type="entry name" value="TNF"/>
    <property type="match status" value="1"/>
</dbReference>
<dbReference type="GO" id="GO:0009986">
    <property type="term" value="C:cell surface"/>
    <property type="evidence" value="ECO:0007669"/>
    <property type="project" value="Ensembl"/>
</dbReference>
<dbReference type="GO" id="GO:0042102">
    <property type="term" value="P:positive regulation of T cell proliferation"/>
    <property type="evidence" value="ECO:0007669"/>
    <property type="project" value="TreeGrafter"/>
</dbReference>
<keyword evidence="2" id="KW-0472">Membrane</keyword>
<dbReference type="InterPro" id="IPR042338">
    <property type="entry name" value="TNFSF4"/>
</dbReference>
<reference evidence="4" key="1">
    <citation type="submission" date="2025-08" db="UniProtKB">
        <authorList>
            <consortium name="Ensembl"/>
        </authorList>
    </citation>
    <scope>IDENTIFICATION</scope>
</reference>
<dbReference type="AlphaFoldDB" id="A0A8C2VNS7"/>
<dbReference type="OrthoDB" id="9424588at2759"/>
<dbReference type="GO" id="GO:0032700">
    <property type="term" value="P:negative regulation of interleukin-17 production"/>
    <property type="evidence" value="ECO:0007669"/>
    <property type="project" value="Ensembl"/>
</dbReference>
<evidence type="ECO:0000256" key="2">
    <source>
        <dbReference type="SAM" id="Phobius"/>
    </source>
</evidence>
<dbReference type="RefSeq" id="XP_005374923.1">
    <property type="nucleotide sequence ID" value="XM_005374866.1"/>
</dbReference>
<dbReference type="GO" id="GO:0006955">
    <property type="term" value="P:immune response"/>
    <property type="evidence" value="ECO:0007669"/>
    <property type="project" value="InterPro"/>
</dbReference>
<protein>
    <submittedName>
        <fullName evidence="4">TNF superfamily member 4</fullName>
    </submittedName>
</protein>
<dbReference type="GO" id="GO:0005125">
    <property type="term" value="F:cytokine activity"/>
    <property type="evidence" value="ECO:0007669"/>
    <property type="project" value="InterPro"/>
</dbReference>
<dbReference type="GeneTree" id="ENSGT00390000015127"/>
<keyword evidence="5" id="KW-1185">Reference proteome</keyword>
<dbReference type="GO" id="GO:0071222">
    <property type="term" value="P:cellular response to lipopolysaccharide"/>
    <property type="evidence" value="ECO:0007669"/>
    <property type="project" value="Ensembl"/>
</dbReference>
<dbReference type="CTD" id="7292"/>
<evidence type="ECO:0000259" key="3">
    <source>
        <dbReference type="PROSITE" id="PS50049"/>
    </source>
</evidence>
<keyword evidence="2" id="KW-0812">Transmembrane</keyword>
<sequence>MKMEGGQPLDENVGSTPRPRFQWNKLLLLTSVIQGLGLLLCLTYICLHFSAPQVQHPPIQSIKILLTGCEKEKLSLIPNDAEIMKVENNSIIINCDGLYLISVKGYFQEEVSVSLHYRVNRNPISIPLRKNLQVDFTTVVSLAYKDKVYLSMNSQNTSCEDFGMNGGELYLIQQNPGGFCAPVRI</sequence>
<dbReference type="GO" id="GO:0016020">
    <property type="term" value="C:membrane"/>
    <property type="evidence" value="ECO:0007669"/>
    <property type="project" value="InterPro"/>
</dbReference>
<feature type="domain" description="THD" evidence="3">
    <location>
        <begin position="45"/>
        <end position="172"/>
    </location>
</feature>
<accession>A0A8C2VNS7</accession>
<dbReference type="OMA" id="TTHNTSC"/>
<dbReference type="Proteomes" id="UP000694398">
    <property type="component" value="Unassembled WGS sequence"/>
</dbReference>
<organism evidence="4 5">
    <name type="scientific">Chinchilla lanigera</name>
    <name type="common">Long-tailed chinchilla</name>
    <name type="synonym">Chinchilla villidera</name>
    <dbReference type="NCBI Taxonomy" id="34839"/>
    <lineage>
        <taxon>Eukaryota</taxon>
        <taxon>Metazoa</taxon>
        <taxon>Chordata</taxon>
        <taxon>Craniata</taxon>
        <taxon>Vertebrata</taxon>
        <taxon>Euteleostomi</taxon>
        <taxon>Mammalia</taxon>
        <taxon>Eutheria</taxon>
        <taxon>Euarchontoglires</taxon>
        <taxon>Glires</taxon>
        <taxon>Rodentia</taxon>
        <taxon>Hystricomorpha</taxon>
        <taxon>Chinchillidae</taxon>
        <taxon>Chinchilla</taxon>
    </lineage>
</organism>
<name>A0A8C2VNS7_CHILA</name>
<dbReference type="PANTHER" id="PTHR17534">
    <property type="entry name" value="OX40 LIGAND"/>
    <property type="match status" value="1"/>
</dbReference>
<dbReference type="GO" id="GO:0005164">
    <property type="term" value="F:tumor necrosis factor receptor binding"/>
    <property type="evidence" value="ECO:0007669"/>
    <property type="project" value="InterPro"/>
</dbReference>
<feature type="transmembrane region" description="Helical" evidence="2">
    <location>
        <begin position="26"/>
        <end position="51"/>
    </location>
</feature>
<keyword evidence="2" id="KW-1133">Transmembrane helix</keyword>
<dbReference type="GeneID" id="102005005"/>
<dbReference type="GO" id="GO:0032755">
    <property type="term" value="P:positive regulation of interleukin-6 production"/>
    <property type="evidence" value="ECO:0007669"/>
    <property type="project" value="Ensembl"/>
</dbReference>
<dbReference type="InterPro" id="IPR008983">
    <property type="entry name" value="Tumour_necrosis_fac-like_dom"/>
</dbReference>
<dbReference type="GO" id="GO:0071380">
    <property type="term" value="P:cellular response to prostaglandin E stimulus"/>
    <property type="evidence" value="ECO:0007669"/>
    <property type="project" value="Ensembl"/>
</dbReference>
<dbReference type="GO" id="GO:0032753">
    <property type="term" value="P:positive regulation of interleukin-4 production"/>
    <property type="evidence" value="ECO:0007669"/>
    <property type="project" value="Ensembl"/>
</dbReference>
<dbReference type="GO" id="GO:0005615">
    <property type="term" value="C:extracellular space"/>
    <property type="evidence" value="ECO:0007669"/>
    <property type="project" value="Ensembl"/>
</dbReference>
<comment type="similarity">
    <text evidence="1">Belongs to the tumor necrosis factor family.</text>
</comment>
<dbReference type="SUPFAM" id="SSF49842">
    <property type="entry name" value="TNF-like"/>
    <property type="match status" value="1"/>
</dbReference>
<evidence type="ECO:0000313" key="5">
    <source>
        <dbReference type="Proteomes" id="UP000694398"/>
    </source>
</evidence>
<proteinExistence type="inferred from homology"/>
<dbReference type="Gene3D" id="2.60.120.40">
    <property type="match status" value="1"/>
</dbReference>
<evidence type="ECO:0000256" key="1">
    <source>
        <dbReference type="ARBA" id="ARBA00008670"/>
    </source>
</evidence>
<dbReference type="PANTHER" id="PTHR17534:SF4">
    <property type="entry name" value="TUMOR NECROSIS FACTOR LIGAND SUPERFAMILY MEMBER 4"/>
    <property type="match status" value="1"/>
</dbReference>
<dbReference type="InterPro" id="IPR006052">
    <property type="entry name" value="TNF_dom"/>
</dbReference>
<reference evidence="4" key="2">
    <citation type="submission" date="2025-09" db="UniProtKB">
        <authorList>
            <consortium name="Ensembl"/>
        </authorList>
    </citation>
    <scope>IDENTIFICATION</scope>
</reference>
<dbReference type="Ensembl" id="ENSCLAT00000015673.1">
    <property type="protein sequence ID" value="ENSCLAP00000015511.1"/>
    <property type="gene ID" value="ENSCLAG00000010664.1"/>
</dbReference>
<dbReference type="GO" id="GO:0050729">
    <property type="term" value="P:positive regulation of inflammatory response"/>
    <property type="evidence" value="ECO:0007669"/>
    <property type="project" value="Ensembl"/>
</dbReference>
<dbReference type="GO" id="GO:0032729">
    <property type="term" value="P:positive regulation of type II interferon production"/>
    <property type="evidence" value="ECO:0007669"/>
    <property type="project" value="Ensembl"/>
</dbReference>